<name>A0A815ATG5_9BILA</name>
<comment type="similarity">
    <text evidence="2 12">Belongs to the cation transport ATPase (P-type) (TC 3.A.3) family. Type IIIA subfamily.</text>
</comment>
<comment type="caution">
    <text evidence="14">The sequence shown here is derived from an EMBL/GenBank/DDBJ whole genome shotgun (WGS) entry which is preliminary data.</text>
</comment>
<dbReference type="InterPro" id="IPR001757">
    <property type="entry name" value="P_typ_ATPase"/>
</dbReference>
<evidence type="ECO:0000256" key="11">
    <source>
        <dbReference type="ARBA" id="ARBA00023136"/>
    </source>
</evidence>
<dbReference type="InterPro" id="IPR023299">
    <property type="entry name" value="ATPase_P-typ_cyto_dom_N"/>
</dbReference>
<dbReference type="Proteomes" id="UP000681722">
    <property type="component" value="Unassembled WGS sequence"/>
</dbReference>
<dbReference type="SUPFAM" id="SSF81660">
    <property type="entry name" value="Metal cation-transporting ATPase, ATP-binding domain N"/>
    <property type="match status" value="1"/>
</dbReference>
<evidence type="ECO:0000313" key="16">
    <source>
        <dbReference type="Proteomes" id="UP000663829"/>
    </source>
</evidence>
<evidence type="ECO:0000313" key="15">
    <source>
        <dbReference type="EMBL" id="CAF4044893.1"/>
    </source>
</evidence>
<feature type="transmembrane region" description="Helical" evidence="12">
    <location>
        <begin position="783"/>
        <end position="803"/>
    </location>
</feature>
<dbReference type="NCBIfam" id="TIGR01494">
    <property type="entry name" value="ATPase_P-type"/>
    <property type="match status" value="2"/>
</dbReference>
<evidence type="ECO:0000256" key="1">
    <source>
        <dbReference type="ARBA" id="ARBA00004141"/>
    </source>
</evidence>
<dbReference type="SUPFAM" id="SSF81665">
    <property type="entry name" value="Calcium ATPase, transmembrane domain M"/>
    <property type="match status" value="1"/>
</dbReference>
<dbReference type="PRINTS" id="PR00119">
    <property type="entry name" value="CATATPASE"/>
</dbReference>
<dbReference type="GO" id="GO:0005524">
    <property type="term" value="F:ATP binding"/>
    <property type="evidence" value="ECO:0007669"/>
    <property type="project" value="UniProtKB-UniRule"/>
</dbReference>
<keyword evidence="6 12" id="KW-0547">Nucleotide-binding</keyword>
<feature type="transmembrane region" description="Helical" evidence="12">
    <location>
        <begin position="750"/>
        <end position="771"/>
    </location>
</feature>
<evidence type="ECO:0000256" key="3">
    <source>
        <dbReference type="ARBA" id="ARBA00022553"/>
    </source>
</evidence>
<keyword evidence="3" id="KW-0597">Phosphoprotein</keyword>
<dbReference type="Pfam" id="PF00122">
    <property type="entry name" value="E1-E2_ATPase"/>
    <property type="match status" value="1"/>
</dbReference>
<dbReference type="SUPFAM" id="SSF56784">
    <property type="entry name" value="HAD-like"/>
    <property type="match status" value="1"/>
</dbReference>
<sequence>MHVTPSRHRPADANGLSDEQVADRLQKFGPNKIEQKERSAIIQFLLFMWNPLSWIMEIAAVVSIALSNGEGQPPDWQDFIGILFLLIINSVIGFVEKRRAGNAVKALMKSLAPECQAKRNGKWVTIDASQLVPGDIVSIKLGNIIPADARIISTPGGSIAVDQAALTGESLPVKKKVSDEVFSSTICKQGEAEAIIVGTGINTFFGRAAKIVGEAGDEAGHLQKILAKIGNFCICGIVIFIVAEILVMYAGFHYSYRRGINNILVLLIGGIPIAMPTVLSVTLALGAKELSDRKAIVTRITAIEELAAVTILCSDKTGTLTLNKLTIDIPTIVRYSTVSAEDIIRYAAYACAPQNHDAIDACVLSSFSEVNFIRDGIEVLSFIPFDPVNKRTEITYRQLSNSIIHRVTKGMSDTVLNLCTKDKTDEQVRKLKSDVERHAQRGFRSLAVALDDDGGSGYKLIGLLPIMDPPRKDTSETIKRAQELGVQVKMITGDQLAIAIETGRRLGMGTTMFVYNLLREDNLLSEYKTIDDVIVHADGFAGVYPEHKYEIVQRLQNLGHFVAMTGDGVNDAPALSKSNVGIAVSDACDAARAASAIVLTEPGLSVIIDAILVTIRVIVGFAILVFVFKYDFPPFMILIMAILNDGTIMTISKDRVQASQTPNKWNLFEIFTYAIVYGLYMSVSTLVFFAVIVKTDFFQRTFGLETFQQNDDGYNNPILHTIIYLQVSTVSQALIFITRSRGFFFSDRPAVILVCAFLITQICVTLIAVYADWDWTNIRGCGWTWAGIVWIWNIIWFFPFDLLKFGLQALFAKSTTVVNPFQWRRRRSIFPSPSFKVRPSTTTSGAETTILKRLSIVGATYYEPYTDMPSD</sequence>
<dbReference type="NCBIfam" id="TIGR01647">
    <property type="entry name" value="ATPase-IIIA_H"/>
    <property type="match status" value="1"/>
</dbReference>
<dbReference type="InterPro" id="IPR036412">
    <property type="entry name" value="HAD-like_sf"/>
</dbReference>
<dbReference type="InterPro" id="IPR023298">
    <property type="entry name" value="ATPase_P-typ_TM_dom_sf"/>
</dbReference>
<keyword evidence="12" id="KW-0813">Transport</keyword>
<dbReference type="Gene3D" id="3.40.1110.10">
    <property type="entry name" value="Calcium-transporting ATPase, cytoplasmic domain N"/>
    <property type="match status" value="1"/>
</dbReference>
<comment type="subcellular location">
    <subcellularLocation>
        <location evidence="12">Cell membrane</location>
        <topology evidence="12">Multi-pass membrane protein</topology>
    </subcellularLocation>
    <subcellularLocation>
        <location evidence="1">Membrane</location>
        <topology evidence="1">Multi-pass membrane protein</topology>
    </subcellularLocation>
</comment>
<keyword evidence="11 12" id="KW-0472">Membrane</keyword>
<evidence type="ECO:0000256" key="2">
    <source>
        <dbReference type="ARBA" id="ARBA00008804"/>
    </source>
</evidence>
<feature type="transmembrane region" description="Helical" evidence="12">
    <location>
        <begin position="44"/>
        <end position="67"/>
    </location>
</feature>
<reference evidence="14" key="1">
    <citation type="submission" date="2021-02" db="EMBL/GenBank/DDBJ databases">
        <authorList>
            <person name="Nowell W R."/>
        </authorList>
    </citation>
    <scope>NUCLEOTIDE SEQUENCE</scope>
</reference>
<dbReference type="EMBL" id="CAJNOQ010010910">
    <property type="protein sequence ID" value="CAF1264096.1"/>
    <property type="molecule type" value="Genomic_DNA"/>
</dbReference>
<dbReference type="InterPro" id="IPR006534">
    <property type="entry name" value="P-type_ATPase_IIIA"/>
</dbReference>
<feature type="transmembrane region" description="Helical" evidence="12">
    <location>
        <begin position="606"/>
        <end position="628"/>
    </location>
</feature>
<evidence type="ECO:0000313" key="14">
    <source>
        <dbReference type="EMBL" id="CAF1264096.1"/>
    </source>
</evidence>
<accession>A0A815ATG5</accession>
<evidence type="ECO:0000256" key="4">
    <source>
        <dbReference type="ARBA" id="ARBA00022692"/>
    </source>
</evidence>
<organism evidence="14 16">
    <name type="scientific">Didymodactylos carnosus</name>
    <dbReference type="NCBI Taxonomy" id="1234261"/>
    <lineage>
        <taxon>Eukaryota</taxon>
        <taxon>Metazoa</taxon>
        <taxon>Spiralia</taxon>
        <taxon>Gnathifera</taxon>
        <taxon>Rotifera</taxon>
        <taxon>Eurotatoria</taxon>
        <taxon>Bdelloidea</taxon>
        <taxon>Philodinida</taxon>
        <taxon>Philodinidae</taxon>
        <taxon>Didymodactylos</taxon>
    </lineage>
</organism>
<dbReference type="InterPro" id="IPR004014">
    <property type="entry name" value="ATPase_P-typ_cation-transptr_N"/>
</dbReference>
<dbReference type="FunFam" id="3.40.50.1000:FF:000211">
    <property type="entry name" value="Plasma membrane ATPase"/>
    <property type="match status" value="1"/>
</dbReference>
<dbReference type="AlphaFoldDB" id="A0A815ATG5"/>
<evidence type="ECO:0000256" key="10">
    <source>
        <dbReference type="ARBA" id="ARBA00022989"/>
    </source>
</evidence>
<keyword evidence="12" id="KW-0375">Hydrogen ion transport</keyword>
<keyword evidence="7 12" id="KW-0067">ATP-binding</keyword>
<evidence type="ECO:0000256" key="12">
    <source>
        <dbReference type="RuleBase" id="RU362083"/>
    </source>
</evidence>
<dbReference type="PROSITE" id="PS00154">
    <property type="entry name" value="ATPASE_E1_E2"/>
    <property type="match status" value="1"/>
</dbReference>
<dbReference type="FunFam" id="3.40.1110.10:FF:000005">
    <property type="entry name" value="Plasma membrane ATPase"/>
    <property type="match status" value="1"/>
</dbReference>
<dbReference type="GO" id="GO:0016887">
    <property type="term" value="F:ATP hydrolysis activity"/>
    <property type="evidence" value="ECO:0007669"/>
    <property type="project" value="InterPro"/>
</dbReference>
<gene>
    <name evidence="14" type="ORF">GPM918_LOCUS26754</name>
    <name evidence="15" type="ORF">SRO942_LOCUS26958</name>
</gene>
<keyword evidence="8 12" id="KW-0460">Magnesium</keyword>
<evidence type="ECO:0000259" key="13">
    <source>
        <dbReference type="SMART" id="SM00831"/>
    </source>
</evidence>
<dbReference type="Pfam" id="PF00702">
    <property type="entry name" value="Hydrolase"/>
    <property type="match status" value="1"/>
</dbReference>
<dbReference type="InterPro" id="IPR044492">
    <property type="entry name" value="P_typ_ATPase_HD_dom"/>
</dbReference>
<evidence type="ECO:0000256" key="8">
    <source>
        <dbReference type="ARBA" id="ARBA00022842"/>
    </source>
</evidence>
<dbReference type="GO" id="GO:0008553">
    <property type="term" value="F:P-type proton-exporting transporter activity"/>
    <property type="evidence" value="ECO:0007669"/>
    <property type="project" value="UniProtKB-UniRule"/>
</dbReference>
<dbReference type="PANTHER" id="PTHR42861">
    <property type="entry name" value="CALCIUM-TRANSPORTING ATPASE"/>
    <property type="match status" value="1"/>
</dbReference>
<dbReference type="Gene3D" id="3.40.50.1000">
    <property type="entry name" value="HAD superfamily/HAD-like"/>
    <property type="match status" value="1"/>
</dbReference>
<evidence type="ECO:0000256" key="6">
    <source>
        <dbReference type="ARBA" id="ARBA00022741"/>
    </source>
</evidence>
<dbReference type="GO" id="GO:0046872">
    <property type="term" value="F:metal ion binding"/>
    <property type="evidence" value="ECO:0007669"/>
    <property type="project" value="UniProtKB-KW"/>
</dbReference>
<feature type="transmembrane region" description="Helical" evidence="12">
    <location>
        <begin position="229"/>
        <end position="251"/>
    </location>
</feature>
<keyword evidence="5" id="KW-0479">Metal-binding</keyword>
<keyword evidence="12" id="KW-0406">Ion transport</keyword>
<dbReference type="Proteomes" id="UP000663829">
    <property type="component" value="Unassembled WGS sequence"/>
</dbReference>
<dbReference type="InterPro" id="IPR018303">
    <property type="entry name" value="ATPase_P-typ_P_site"/>
</dbReference>
<evidence type="ECO:0000256" key="5">
    <source>
        <dbReference type="ARBA" id="ARBA00022723"/>
    </source>
</evidence>
<keyword evidence="10 12" id="KW-1133">Transmembrane helix</keyword>
<keyword evidence="16" id="KW-1185">Reference proteome</keyword>
<dbReference type="SUPFAM" id="SSF81653">
    <property type="entry name" value="Calcium ATPase, transduction domain A"/>
    <property type="match status" value="1"/>
</dbReference>
<dbReference type="GO" id="GO:0005886">
    <property type="term" value="C:plasma membrane"/>
    <property type="evidence" value="ECO:0007669"/>
    <property type="project" value="UniProtKB-SubCell"/>
</dbReference>
<dbReference type="OrthoDB" id="116380at2759"/>
<proteinExistence type="inferred from homology"/>
<comment type="catalytic activity">
    <reaction evidence="12">
        <text>ATP + H2O + H(+)(in) = ADP + phosphate + 2 H(+)(out)</text>
        <dbReference type="Rhea" id="RHEA:20852"/>
        <dbReference type="ChEBI" id="CHEBI:15377"/>
        <dbReference type="ChEBI" id="CHEBI:15378"/>
        <dbReference type="ChEBI" id="CHEBI:30616"/>
        <dbReference type="ChEBI" id="CHEBI:43474"/>
        <dbReference type="ChEBI" id="CHEBI:456216"/>
        <dbReference type="EC" id="7.1.2.1"/>
    </reaction>
</comment>
<dbReference type="Gene3D" id="1.20.1110.10">
    <property type="entry name" value="Calcium-transporting ATPase, transmembrane domain"/>
    <property type="match status" value="1"/>
</dbReference>
<keyword evidence="4 12" id="KW-0812">Transmembrane</keyword>
<dbReference type="PRINTS" id="PR00120">
    <property type="entry name" value="HATPASE"/>
</dbReference>
<feature type="transmembrane region" description="Helical" evidence="12">
    <location>
        <begin position="79"/>
        <end position="95"/>
    </location>
</feature>
<evidence type="ECO:0000256" key="9">
    <source>
        <dbReference type="ARBA" id="ARBA00022967"/>
    </source>
</evidence>
<dbReference type="SMART" id="SM00831">
    <property type="entry name" value="Cation_ATPase_N"/>
    <property type="match status" value="1"/>
</dbReference>
<dbReference type="SFLD" id="SFLDG00002">
    <property type="entry name" value="C1.7:_P-type_atpase_like"/>
    <property type="match status" value="1"/>
</dbReference>
<keyword evidence="9 12" id="KW-1278">Translocase</keyword>
<dbReference type="EC" id="7.1.2.1" evidence="12"/>
<dbReference type="InterPro" id="IPR023214">
    <property type="entry name" value="HAD_sf"/>
</dbReference>
<dbReference type="FunFam" id="2.70.150.10:FF:000042">
    <property type="entry name" value="Plasma membrane ATPase"/>
    <property type="match status" value="1"/>
</dbReference>
<dbReference type="Gene3D" id="2.70.150.10">
    <property type="entry name" value="Calcium-transporting ATPase, cytoplasmic transduction domain A"/>
    <property type="match status" value="1"/>
</dbReference>
<dbReference type="CDD" id="cd02076">
    <property type="entry name" value="P-type_ATPase_H"/>
    <property type="match status" value="1"/>
</dbReference>
<dbReference type="GO" id="GO:0120029">
    <property type="term" value="P:proton export across plasma membrane"/>
    <property type="evidence" value="ECO:0007669"/>
    <property type="project" value="UniProtKB-UniRule"/>
</dbReference>
<feature type="transmembrane region" description="Helical" evidence="12">
    <location>
        <begin position="671"/>
        <end position="693"/>
    </location>
</feature>
<dbReference type="InterPro" id="IPR059000">
    <property type="entry name" value="ATPase_P-type_domA"/>
</dbReference>
<dbReference type="SFLD" id="SFLDS00003">
    <property type="entry name" value="Haloacid_Dehalogenase"/>
    <property type="match status" value="1"/>
</dbReference>
<dbReference type="SFLD" id="SFLDF00027">
    <property type="entry name" value="p-type_atpase"/>
    <property type="match status" value="1"/>
</dbReference>
<feature type="transmembrane region" description="Helical" evidence="12">
    <location>
        <begin position="263"/>
        <end position="285"/>
    </location>
</feature>
<protein>
    <recommendedName>
        <fullName evidence="12">Plasma membrane ATPase</fullName>
        <ecNumber evidence="12">7.1.2.1</ecNumber>
    </recommendedName>
</protein>
<dbReference type="InterPro" id="IPR008250">
    <property type="entry name" value="ATPase_P-typ_transduc_dom_A_sf"/>
</dbReference>
<feature type="domain" description="Cation-transporting P-type ATPase N-terminal" evidence="13">
    <location>
        <begin position="5"/>
        <end position="68"/>
    </location>
</feature>
<evidence type="ECO:0000256" key="7">
    <source>
        <dbReference type="ARBA" id="ARBA00022840"/>
    </source>
</evidence>
<dbReference type="Pfam" id="PF00690">
    <property type="entry name" value="Cation_ATPase_N"/>
    <property type="match status" value="1"/>
</dbReference>
<dbReference type="EMBL" id="CAJOBC010020098">
    <property type="protein sequence ID" value="CAF4044893.1"/>
    <property type="molecule type" value="Genomic_DNA"/>
</dbReference>